<proteinExistence type="predicted"/>
<name>M2XYI0_GALSU</name>
<protein>
    <submittedName>
        <fullName evidence="1">Uncharacterized protein</fullName>
    </submittedName>
</protein>
<dbReference type="KEGG" id="gsl:Gasu_37610"/>
<accession>M2XYI0</accession>
<dbReference type="Proteomes" id="UP000030680">
    <property type="component" value="Unassembled WGS sequence"/>
</dbReference>
<gene>
    <name evidence="1" type="ORF">Gasu_37610</name>
</gene>
<reference evidence="2" key="1">
    <citation type="journal article" date="2013" name="Science">
        <title>Gene transfer from bacteria and archaea facilitated evolution of an extremophilic eukaryote.</title>
        <authorList>
            <person name="Schonknecht G."/>
            <person name="Chen W.H."/>
            <person name="Ternes C.M."/>
            <person name="Barbier G.G."/>
            <person name="Shrestha R.P."/>
            <person name="Stanke M."/>
            <person name="Brautigam A."/>
            <person name="Baker B.J."/>
            <person name="Banfield J.F."/>
            <person name="Garavito R.M."/>
            <person name="Carr K."/>
            <person name="Wilkerson C."/>
            <person name="Rensing S.A."/>
            <person name="Gagneul D."/>
            <person name="Dickenson N.E."/>
            <person name="Oesterhelt C."/>
            <person name="Lercher M.J."/>
            <person name="Weber A.P."/>
        </authorList>
    </citation>
    <scope>NUCLEOTIDE SEQUENCE [LARGE SCALE GENOMIC DNA]</scope>
    <source>
        <strain evidence="2">074W</strain>
    </source>
</reference>
<organism evidence="1 2">
    <name type="scientific">Galdieria sulphuraria</name>
    <name type="common">Red alga</name>
    <dbReference type="NCBI Taxonomy" id="130081"/>
    <lineage>
        <taxon>Eukaryota</taxon>
        <taxon>Rhodophyta</taxon>
        <taxon>Bangiophyceae</taxon>
        <taxon>Galdieriales</taxon>
        <taxon>Galdieriaceae</taxon>
        <taxon>Galdieria</taxon>
    </lineage>
</organism>
<dbReference type="Gramene" id="EME28708">
    <property type="protein sequence ID" value="EME28708"/>
    <property type="gene ID" value="Gasu_37610"/>
</dbReference>
<keyword evidence="2" id="KW-1185">Reference proteome</keyword>
<evidence type="ECO:0000313" key="2">
    <source>
        <dbReference type="Proteomes" id="UP000030680"/>
    </source>
</evidence>
<sequence length="88" mass="10159">MLSVAYCAVNTPEPNPLEPYDKIQPRPKVVLDKIRDVLNMKTNEYLFVTFDKVGASEGKNNFFDLKDTTGDYLTIYNDFFSVIRELCQ</sequence>
<dbReference type="EMBL" id="KB454516">
    <property type="protein sequence ID" value="EME28708.1"/>
    <property type="molecule type" value="Genomic_DNA"/>
</dbReference>
<dbReference type="RefSeq" id="XP_005705228.1">
    <property type="nucleotide sequence ID" value="XM_005705171.1"/>
</dbReference>
<dbReference type="AlphaFoldDB" id="M2XYI0"/>
<evidence type="ECO:0000313" key="1">
    <source>
        <dbReference type="EMBL" id="EME28708.1"/>
    </source>
</evidence>
<dbReference type="GeneID" id="17087561"/>